<dbReference type="Pfam" id="PF13639">
    <property type="entry name" value="zf-RING_2"/>
    <property type="match status" value="1"/>
</dbReference>
<dbReference type="Gene3D" id="3.30.40.10">
    <property type="entry name" value="Zinc/RING finger domain, C3HC4 (zinc finger)"/>
    <property type="match status" value="2"/>
</dbReference>
<dbReference type="Pfam" id="PF07576">
    <property type="entry name" value="BRAP2"/>
    <property type="match status" value="1"/>
</dbReference>
<keyword evidence="2 4" id="KW-0863">Zinc-finger</keyword>
<dbReference type="GeneID" id="93653936"/>
<evidence type="ECO:0000256" key="4">
    <source>
        <dbReference type="PROSITE-ProRule" id="PRU00502"/>
    </source>
</evidence>
<dbReference type="GO" id="GO:0005737">
    <property type="term" value="C:cytoplasm"/>
    <property type="evidence" value="ECO:0007669"/>
    <property type="project" value="TreeGrafter"/>
</dbReference>
<keyword evidence="5" id="KW-0175">Coiled coil</keyword>
<name>A0A8H7ZCZ6_9ASCO</name>
<dbReference type="OrthoDB" id="273556at2759"/>
<dbReference type="InterPro" id="IPR011422">
    <property type="entry name" value="BRAP2/ETP1_RRM"/>
</dbReference>
<dbReference type="InterPro" id="IPR041492">
    <property type="entry name" value="HAD_2"/>
</dbReference>
<keyword evidence="1" id="KW-0479">Metal-binding</keyword>
<evidence type="ECO:0000313" key="9">
    <source>
        <dbReference type="EMBL" id="KAG5417671.1"/>
    </source>
</evidence>
<evidence type="ECO:0000256" key="2">
    <source>
        <dbReference type="ARBA" id="ARBA00022771"/>
    </source>
</evidence>
<dbReference type="PROSITE" id="PS50271">
    <property type="entry name" value="ZF_UBP"/>
    <property type="match status" value="1"/>
</dbReference>
<dbReference type="InterPro" id="IPR047243">
    <property type="entry name" value="RING-H2_BRAP2"/>
</dbReference>
<keyword evidence="10" id="KW-1185">Reference proteome</keyword>
<dbReference type="InterPro" id="IPR001607">
    <property type="entry name" value="Znf_UBP"/>
</dbReference>
<sequence length="810" mass="90308">MDGTILNTEDIYTEAASELLAKYGKGPMTWDVKIKLQGRPGLEATKIMVEEYKLPLTPEEFAQEAIKIQANKWHKARFLPGALELLEGLYKKNIPIALGTSSNTINFDRKTKHLQHGFNLFEGHIVTGDDPRIPPGRGKPHPDIWFACLASLNKERVEQNLDPLKIEECLIFEDGIPGVYSGIAANAHVIWIPDPNALTVLKGNEKEIIGTNGHGDRNLISSGNSMIGTDSYHIILDFIHPIKSNFDYRYSELSITEIDIKLSSEMQNIPATIEPIKAKSIGEGIIRLYREFEDDDPSNGTVGKKKTVTTPGDNTMVAILAIPTYFTATDLLGFIGEGFVSSISHIRILRSDKQNRFMVLIKFRDIVKAAEFQYQFDGKSFNSMEPETSHVIFVSSVQVHYQQQRLEGVQSLIPFLLSDPFTTPSENNSTEQSAGKLATDNSLIELPTCPVCLEKMDSGVTGLLTIPCQHTFHCSCLSKWRDDSCPVCRYSHNLANLANLNQDRRLQNLNLGESASQDNAQLSAPEENDVCMDCQVRSNLWICLICGNVGCSRYAPEQHSLKHFVTTGHCFAMEINTSRVWDYAGDNYVHRLVTNESDGKLVELPDKSGSKESKNWGCSGVDKIDAVGFEYSQLLISQLASQREYYQDLLDQQAAQLTSSSKSRKGSILPSSVHSDTVKELELKIEDLSNKVADLTTSVVPSLKEKIQKKEEKIHNLSKQLCTANALNEAFSNKIEHITKSNDELKASIEELQSQNMGLNEQVTDLMFYLDSKEKLQNESDDVKQGTVIMKQSPASSSSSSSKKKKKKKQ</sequence>
<dbReference type="FunFam" id="1.10.150.240:FF:000001">
    <property type="entry name" value="Haloacid dehalogenase-like hydrolase domain"/>
    <property type="match status" value="1"/>
</dbReference>
<dbReference type="Gene3D" id="1.10.150.240">
    <property type="entry name" value="Putative phosphatase, domain 2"/>
    <property type="match status" value="1"/>
</dbReference>
<dbReference type="SUPFAM" id="SSF56784">
    <property type="entry name" value="HAD-like"/>
    <property type="match status" value="1"/>
</dbReference>
<dbReference type="InterPro" id="IPR001841">
    <property type="entry name" value="Znf_RING"/>
</dbReference>
<dbReference type="Gene3D" id="3.40.50.1000">
    <property type="entry name" value="HAD superfamily/HAD-like"/>
    <property type="match status" value="1"/>
</dbReference>
<dbReference type="SUPFAM" id="SSF57850">
    <property type="entry name" value="RING/U-box"/>
    <property type="match status" value="2"/>
</dbReference>
<evidence type="ECO:0000256" key="6">
    <source>
        <dbReference type="SAM" id="MobiDB-lite"/>
    </source>
</evidence>
<evidence type="ECO:0000313" key="10">
    <source>
        <dbReference type="Proteomes" id="UP000669133"/>
    </source>
</evidence>
<dbReference type="SMART" id="SM00290">
    <property type="entry name" value="ZnF_UBP"/>
    <property type="match status" value="1"/>
</dbReference>
<dbReference type="AlphaFoldDB" id="A0A8H7ZCZ6"/>
<evidence type="ECO:0000256" key="5">
    <source>
        <dbReference type="SAM" id="Coils"/>
    </source>
</evidence>
<dbReference type="PANTHER" id="PTHR24007:SF7">
    <property type="entry name" value="BRCA1-ASSOCIATED PROTEIN"/>
    <property type="match status" value="1"/>
</dbReference>
<dbReference type="GO" id="GO:0008270">
    <property type="term" value="F:zinc ion binding"/>
    <property type="evidence" value="ECO:0007669"/>
    <property type="project" value="UniProtKB-KW"/>
</dbReference>
<organism evidence="9 10">
    <name type="scientific">Candida metapsilosis</name>
    <dbReference type="NCBI Taxonomy" id="273372"/>
    <lineage>
        <taxon>Eukaryota</taxon>
        <taxon>Fungi</taxon>
        <taxon>Dikarya</taxon>
        <taxon>Ascomycota</taxon>
        <taxon>Saccharomycotina</taxon>
        <taxon>Pichiomycetes</taxon>
        <taxon>Debaryomycetaceae</taxon>
        <taxon>Candida/Lodderomyces clade</taxon>
        <taxon>Candida</taxon>
    </lineage>
</organism>
<dbReference type="EMBL" id="JAEOAQ010000007">
    <property type="protein sequence ID" value="KAG5417671.1"/>
    <property type="molecule type" value="Genomic_DNA"/>
</dbReference>
<comment type="caution">
    <text evidence="9">The sequence shown here is derived from an EMBL/GenBank/DDBJ whole genome shotgun (WGS) entry which is preliminary data.</text>
</comment>
<evidence type="ECO:0000256" key="1">
    <source>
        <dbReference type="ARBA" id="ARBA00022723"/>
    </source>
</evidence>
<gene>
    <name evidence="9" type="ORF">I9W82_005307</name>
</gene>
<dbReference type="CDD" id="cd16457">
    <property type="entry name" value="RING-H2_BRAP2"/>
    <property type="match status" value="1"/>
</dbReference>
<dbReference type="GO" id="GO:0016567">
    <property type="term" value="P:protein ubiquitination"/>
    <property type="evidence" value="ECO:0007669"/>
    <property type="project" value="TreeGrafter"/>
</dbReference>
<dbReference type="InterPro" id="IPR023198">
    <property type="entry name" value="PGP-like_dom2"/>
</dbReference>
<accession>A0A8H7ZCZ6</accession>
<dbReference type="InterPro" id="IPR034931">
    <property type="entry name" value="ETP1_RRM"/>
</dbReference>
<dbReference type="RefSeq" id="XP_067546787.1">
    <property type="nucleotide sequence ID" value="XM_067694470.1"/>
</dbReference>
<evidence type="ECO:0000259" key="7">
    <source>
        <dbReference type="PROSITE" id="PS50089"/>
    </source>
</evidence>
<evidence type="ECO:0000259" key="8">
    <source>
        <dbReference type="PROSITE" id="PS50271"/>
    </source>
</evidence>
<keyword evidence="3" id="KW-0862">Zinc</keyword>
<evidence type="ECO:0000256" key="3">
    <source>
        <dbReference type="ARBA" id="ARBA00022833"/>
    </source>
</evidence>
<feature type="domain" description="UBP-type" evidence="8">
    <location>
        <begin position="504"/>
        <end position="608"/>
    </location>
</feature>
<dbReference type="Pfam" id="PF02148">
    <property type="entry name" value="zf-UBP"/>
    <property type="match status" value="1"/>
</dbReference>
<proteinExistence type="predicted"/>
<dbReference type="Pfam" id="PF13419">
    <property type="entry name" value="HAD_2"/>
    <property type="match status" value="1"/>
</dbReference>
<dbReference type="GO" id="GO:0061630">
    <property type="term" value="F:ubiquitin protein ligase activity"/>
    <property type="evidence" value="ECO:0007669"/>
    <property type="project" value="TreeGrafter"/>
</dbReference>
<feature type="region of interest" description="Disordered" evidence="6">
    <location>
        <begin position="779"/>
        <end position="810"/>
    </location>
</feature>
<dbReference type="InterPro" id="IPR036412">
    <property type="entry name" value="HAD-like_sf"/>
</dbReference>
<dbReference type="InterPro" id="IPR013083">
    <property type="entry name" value="Znf_RING/FYVE/PHD"/>
</dbReference>
<feature type="domain" description="RING-type" evidence="7">
    <location>
        <begin position="449"/>
        <end position="489"/>
    </location>
</feature>
<dbReference type="CDD" id="cd12717">
    <property type="entry name" value="RRM_ETP1"/>
    <property type="match status" value="1"/>
</dbReference>
<dbReference type="SMART" id="SM00184">
    <property type="entry name" value="RING"/>
    <property type="match status" value="1"/>
</dbReference>
<dbReference type="PROSITE" id="PS50089">
    <property type="entry name" value="ZF_RING_2"/>
    <property type="match status" value="1"/>
</dbReference>
<protein>
    <submittedName>
        <fullName evidence="9">Uncharacterized protein</fullName>
    </submittedName>
</protein>
<reference evidence="9 10" key="1">
    <citation type="submission" date="2020-12" db="EMBL/GenBank/DDBJ databases">
        <title>Effect of drift, selection, and recombination on the evolution of hybrid genomes in Candida yeast pathogens.</title>
        <authorList>
            <person name="Mixao V."/>
            <person name="Ksiezopolska E."/>
            <person name="Saus E."/>
            <person name="Boekhout T."/>
            <person name="Gacser A."/>
            <person name="Gabaldon T."/>
        </authorList>
    </citation>
    <scope>NUCLEOTIDE SEQUENCE [LARGE SCALE GENOMIC DNA]</scope>
    <source>
        <strain evidence="9 10">BP57</strain>
    </source>
</reference>
<dbReference type="InterPro" id="IPR023214">
    <property type="entry name" value="HAD_sf"/>
</dbReference>
<dbReference type="GO" id="GO:0007265">
    <property type="term" value="P:Ras protein signal transduction"/>
    <property type="evidence" value="ECO:0007669"/>
    <property type="project" value="TreeGrafter"/>
</dbReference>
<dbReference type="PANTHER" id="PTHR24007">
    <property type="entry name" value="BRCA1-ASSOCIATED PROTEIN"/>
    <property type="match status" value="1"/>
</dbReference>
<feature type="coiled-coil region" evidence="5">
    <location>
        <begin position="678"/>
        <end position="762"/>
    </location>
</feature>
<dbReference type="Proteomes" id="UP000669133">
    <property type="component" value="Unassembled WGS sequence"/>
</dbReference>